<feature type="domain" description="AMP-dependent synthetase/ligase" evidence="4">
    <location>
        <begin position="37"/>
        <end position="424"/>
    </location>
</feature>
<dbReference type="FunFam" id="2.30.38.10:FF:000003">
    <property type="entry name" value="Vibriobactin-specific 2,3-dihydroxybenzoate-AMP ligase"/>
    <property type="match status" value="1"/>
</dbReference>
<dbReference type="PANTHER" id="PTHR43767:SF1">
    <property type="entry name" value="NONRIBOSOMAL PEPTIDE SYNTHASE PES1 (EUROFUNG)-RELATED"/>
    <property type="match status" value="1"/>
</dbReference>
<dbReference type="InterPro" id="IPR020845">
    <property type="entry name" value="AMP-binding_CS"/>
</dbReference>
<dbReference type="InterPro" id="IPR050237">
    <property type="entry name" value="ATP-dep_AMP-bd_enzyme"/>
</dbReference>
<gene>
    <name evidence="6" type="primary">dhbE</name>
    <name evidence="6" type="ORF">VSP9026_03183</name>
</gene>
<dbReference type="PANTHER" id="PTHR43767">
    <property type="entry name" value="LONG-CHAIN-FATTY-ACID--COA LIGASE"/>
    <property type="match status" value="1"/>
</dbReference>
<evidence type="ECO:0000259" key="5">
    <source>
        <dbReference type="Pfam" id="PF13193"/>
    </source>
</evidence>
<comment type="pathway">
    <text evidence="1">Siderophore biosynthesis.</text>
</comment>
<dbReference type="FunFam" id="3.30.300.30:FF:000008">
    <property type="entry name" value="2,3-dihydroxybenzoate-AMP ligase"/>
    <property type="match status" value="1"/>
</dbReference>
<dbReference type="InterPro" id="IPR045851">
    <property type="entry name" value="AMP-bd_C_sf"/>
</dbReference>
<proteinExistence type="inferred from homology"/>
<dbReference type="OrthoDB" id="9803968at2"/>
<dbReference type="Pfam" id="PF13193">
    <property type="entry name" value="AMP-binding_C"/>
    <property type="match status" value="1"/>
</dbReference>
<evidence type="ECO:0000313" key="7">
    <source>
        <dbReference type="Proteomes" id="UP000184774"/>
    </source>
</evidence>
<dbReference type="EMBL" id="FSSB01000018">
    <property type="protein sequence ID" value="SIO95439.1"/>
    <property type="molecule type" value="Genomic_DNA"/>
</dbReference>
<name>A0A1N6M7N0_9VIBR</name>
<feature type="domain" description="AMP-binding enzyme C-terminal" evidence="5">
    <location>
        <begin position="475"/>
        <end position="556"/>
    </location>
</feature>
<evidence type="ECO:0000256" key="1">
    <source>
        <dbReference type="ARBA" id="ARBA00004924"/>
    </source>
</evidence>
<dbReference type="InterPro" id="IPR000873">
    <property type="entry name" value="AMP-dep_synth/lig_dom"/>
</dbReference>
<evidence type="ECO:0000259" key="4">
    <source>
        <dbReference type="Pfam" id="PF00501"/>
    </source>
</evidence>
<accession>A0A1N6M7N0</accession>
<dbReference type="CDD" id="cd05920">
    <property type="entry name" value="23DHB-AMP_lg"/>
    <property type="match status" value="1"/>
</dbReference>
<dbReference type="Gene3D" id="3.40.50.980">
    <property type="match status" value="2"/>
</dbReference>
<comment type="similarity">
    <text evidence="2">Belongs to the ATP-dependent AMP-binding enzyme family.</text>
</comment>
<dbReference type="Proteomes" id="UP000184774">
    <property type="component" value="Unassembled WGS sequence"/>
</dbReference>
<evidence type="ECO:0000256" key="3">
    <source>
        <dbReference type="ARBA" id="ARBA00022598"/>
    </source>
</evidence>
<protein>
    <submittedName>
        <fullName evidence="6">2,3-dihydroxybenzoate-AMP ligase</fullName>
        <ecNumber evidence="6">6.3.2.-</ecNumber>
    </submittedName>
</protein>
<dbReference type="SUPFAM" id="SSF56801">
    <property type="entry name" value="Acetyl-CoA synthetase-like"/>
    <property type="match status" value="1"/>
</dbReference>
<evidence type="ECO:0000256" key="2">
    <source>
        <dbReference type="ARBA" id="ARBA00006432"/>
    </source>
</evidence>
<dbReference type="Gene3D" id="2.30.38.10">
    <property type="entry name" value="Luciferase, Domain 3"/>
    <property type="match status" value="1"/>
</dbReference>
<dbReference type="AlphaFoldDB" id="A0A1N6M7N0"/>
<dbReference type="Gene3D" id="3.30.300.30">
    <property type="match status" value="1"/>
</dbReference>
<dbReference type="InterPro" id="IPR025110">
    <property type="entry name" value="AMP-bd_C"/>
</dbReference>
<keyword evidence="3 6" id="KW-0436">Ligase</keyword>
<dbReference type="GO" id="GO:0016878">
    <property type="term" value="F:acid-thiol ligase activity"/>
    <property type="evidence" value="ECO:0007669"/>
    <property type="project" value="UniProtKB-ARBA"/>
</dbReference>
<reference evidence="6 7" key="1">
    <citation type="submission" date="2016-12" db="EMBL/GenBank/DDBJ databases">
        <authorList>
            <person name="Song W.-J."/>
            <person name="Kurnit D.M."/>
        </authorList>
    </citation>
    <scope>NUCLEOTIDE SEQUENCE [LARGE SCALE GENOMIC DNA]</scope>
    <source>
        <strain evidence="6 7">CECT 9026</strain>
    </source>
</reference>
<sequence length="569" mass="62750">MISSTQLDFTPWPAEYEQHYRKQGYWQDRTLFDCLSATVDQSPDAIALVCHDQQYTYQQLRQNIVRLAQGFASLGLNAGDNVVLQMANETEFYDCFFALTMQGIKPVLALPAHRHMELSYFCQHTEAKAYIFSDQITGFDTQKQALQLLATCPSVKLAITSGTAAHPEIQSLDALYLDGSNQQVSNQQVSAKQVSAKHAGNKLACTEQGRQATDVAFYQLSGGTTGTPKLIPRTHNDYVYSVIGSIEICRFGPETKYLCVLPVAHNFPLSSPGSLGVLFSGGCVILGQDSSPKAAFGLIERYQVTVSALVPPLALLWMQYAPSACEDVSSLKLVQVGGAKFSQSAAQQLPETLHCQLQQIFGMAEGLVNYTRLDDPLDVIVSTQGRPISPDDEVLVVNEEGQPVPAGQEGQLLTRGPYTIRGYYRAAEHNRRAFNHEGFYSTGDLVKLTQDGNIIVTGRDKDQINRGGEKIAAEEVENVLLQHPDVHDVALIAVQDAFLGERSCAIIVLNQTRLDQAKTIKPIVLKRFLHGKGLAEYKIPDQIQFMDVLPKTPVGKINKKQLREQFSAR</sequence>
<dbReference type="PROSITE" id="PS00455">
    <property type="entry name" value="AMP_BINDING"/>
    <property type="match status" value="1"/>
</dbReference>
<dbReference type="EC" id="6.3.2.-" evidence="6"/>
<organism evidence="6 7">
    <name type="scientific">Vibrio spartinae</name>
    <dbReference type="NCBI Taxonomy" id="1918945"/>
    <lineage>
        <taxon>Bacteria</taxon>
        <taxon>Pseudomonadati</taxon>
        <taxon>Pseudomonadota</taxon>
        <taxon>Gammaproteobacteria</taxon>
        <taxon>Vibrionales</taxon>
        <taxon>Vibrionaceae</taxon>
        <taxon>Vibrio</taxon>
    </lineage>
</organism>
<evidence type="ECO:0000313" key="6">
    <source>
        <dbReference type="EMBL" id="SIO95439.1"/>
    </source>
</evidence>
<dbReference type="Pfam" id="PF00501">
    <property type="entry name" value="AMP-binding"/>
    <property type="match status" value="1"/>
</dbReference>